<evidence type="ECO:0000313" key="2">
    <source>
        <dbReference type="EMBL" id="PZO91442.1"/>
    </source>
</evidence>
<reference evidence="2 3" key="1">
    <citation type="submission" date="2017-08" db="EMBL/GenBank/DDBJ databases">
        <title>Infants hospitalized years apart are colonized by the same room-sourced microbial strains.</title>
        <authorList>
            <person name="Brooks B."/>
            <person name="Olm M.R."/>
            <person name="Firek B.A."/>
            <person name="Baker R."/>
            <person name="Thomas B.C."/>
            <person name="Morowitz M.J."/>
            <person name="Banfield J.F."/>
        </authorList>
    </citation>
    <scope>NUCLEOTIDE SEQUENCE [LARGE SCALE GENOMIC DNA]</scope>
    <source>
        <strain evidence="2">S2_018_000_R2_101</strain>
    </source>
</reference>
<gene>
    <name evidence="2" type="ORF">DI623_03305</name>
</gene>
<organism evidence="2 3">
    <name type="scientific">Sphingomonas sanxanigenens</name>
    <dbReference type="NCBI Taxonomy" id="397260"/>
    <lineage>
        <taxon>Bacteria</taxon>
        <taxon>Pseudomonadati</taxon>
        <taxon>Pseudomonadota</taxon>
        <taxon>Alphaproteobacteria</taxon>
        <taxon>Sphingomonadales</taxon>
        <taxon>Sphingomonadaceae</taxon>
        <taxon>Sphingomonas</taxon>
    </lineage>
</organism>
<sequence length="57" mass="5938">MYGFATRLARDPRAATAIEYGLIAALICLSALGAISALAGETIDMWNMVAHKVISAG</sequence>
<feature type="transmembrane region" description="Helical" evidence="1">
    <location>
        <begin position="20"/>
        <end position="39"/>
    </location>
</feature>
<dbReference type="InterPro" id="IPR007047">
    <property type="entry name" value="Flp_Fap"/>
</dbReference>
<protein>
    <submittedName>
        <fullName evidence="2">Flp family type IVb pilin</fullName>
    </submittedName>
</protein>
<dbReference type="Proteomes" id="UP000249066">
    <property type="component" value="Unassembled WGS sequence"/>
</dbReference>
<dbReference type="AlphaFoldDB" id="A0A2W5ADR5"/>
<keyword evidence="1" id="KW-1133">Transmembrane helix</keyword>
<dbReference type="Pfam" id="PF04964">
    <property type="entry name" value="Flp_Fap"/>
    <property type="match status" value="1"/>
</dbReference>
<dbReference type="EMBL" id="QFNN01000009">
    <property type="protein sequence ID" value="PZO91442.1"/>
    <property type="molecule type" value="Genomic_DNA"/>
</dbReference>
<comment type="caution">
    <text evidence="2">The sequence shown here is derived from an EMBL/GenBank/DDBJ whole genome shotgun (WGS) entry which is preliminary data.</text>
</comment>
<proteinExistence type="predicted"/>
<name>A0A2W5ADR5_9SPHN</name>
<keyword evidence="1" id="KW-0812">Transmembrane</keyword>
<keyword evidence="1" id="KW-0472">Membrane</keyword>
<accession>A0A2W5ADR5</accession>
<evidence type="ECO:0000256" key="1">
    <source>
        <dbReference type="SAM" id="Phobius"/>
    </source>
</evidence>
<evidence type="ECO:0000313" key="3">
    <source>
        <dbReference type="Proteomes" id="UP000249066"/>
    </source>
</evidence>